<evidence type="ECO:0000313" key="2">
    <source>
        <dbReference type="EMBL" id="KAK4198777.1"/>
    </source>
</evidence>
<keyword evidence="1" id="KW-0472">Membrane</keyword>
<evidence type="ECO:0000313" key="3">
    <source>
        <dbReference type="Proteomes" id="UP001303160"/>
    </source>
</evidence>
<sequence length="251" mass="28876">MMKIGVPKDQLMPQGCLQWDQGPIRDFVHGFFSETPKLTFERIRLPKTFDAWSISKIAGIHISFTDNLADHLLLTNDDSTLLIFHHASFLECHLRPSASTMPVYPTGLVRETLMTLALLFPQSEFASITGRCKARHKTAWLRKIRLGYEDSGQHPTSLDPRLTLCGTLQAQDRQIERFHFWRDRLVILKQTYDDATPGSLQQWWHDRRNGVQWYTFWVAVLVLLVTTSLSLLQTVAAVLQAYKAYIPSVEH</sequence>
<dbReference type="AlphaFoldDB" id="A0AAN6XJ79"/>
<reference evidence="2" key="2">
    <citation type="submission" date="2023-05" db="EMBL/GenBank/DDBJ databases">
        <authorList>
            <consortium name="Lawrence Berkeley National Laboratory"/>
            <person name="Steindorff A."/>
            <person name="Hensen N."/>
            <person name="Bonometti L."/>
            <person name="Westerberg I."/>
            <person name="Brannstrom I.O."/>
            <person name="Guillou S."/>
            <person name="Cros-Aarteil S."/>
            <person name="Calhoun S."/>
            <person name="Haridas S."/>
            <person name="Kuo A."/>
            <person name="Mondo S."/>
            <person name="Pangilinan J."/>
            <person name="Riley R."/>
            <person name="Labutti K."/>
            <person name="Andreopoulos B."/>
            <person name="Lipzen A."/>
            <person name="Chen C."/>
            <person name="Yanf M."/>
            <person name="Daum C."/>
            <person name="Ng V."/>
            <person name="Clum A."/>
            <person name="Ohm R."/>
            <person name="Martin F."/>
            <person name="Silar P."/>
            <person name="Natvig D."/>
            <person name="Lalanne C."/>
            <person name="Gautier V."/>
            <person name="Ament-Velasquez S.L."/>
            <person name="Kruys A."/>
            <person name="Hutchinson M.I."/>
            <person name="Powell A.J."/>
            <person name="Barry K."/>
            <person name="Miller A.N."/>
            <person name="Grigoriev I.V."/>
            <person name="Debuchy R."/>
            <person name="Gladieux P."/>
            <person name="Thoren M.H."/>
            <person name="Johannesson H."/>
        </authorList>
    </citation>
    <scope>NUCLEOTIDE SEQUENCE</scope>
    <source>
        <strain evidence="2">CBS 315.58</strain>
    </source>
</reference>
<dbReference type="EMBL" id="MU863941">
    <property type="protein sequence ID" value="KAK4198777.1"/>
    <property type="molecule type" value="Genomic_DNA"/>
</dbReference>
<protein>
    <submittedName>
        <fullName evidence="2">Uncharacterized protein</fullName>
    </submittedName>
</protein>
<gene>
    <name evidence="2" type="ORF">QBC40DRAFT_283234</name>
</gene>
<reference evidence="2" key="1">
    <citation type="journal article" date="2023" name="Mol. Phylogenet. Evol.">
        <title>Genome-scale phylogeny and comparative genomics of the fungal order Sordariales.</title>
        <authorList>
            <person name="Hensen N."/>
            <person name="Bonometti L."/>
            <person name="Westerberg I."/>
            <person name="Brannstrom I.O."/>
            <person name="Guillou S."/>
            <person name="Cros-Aarteil S."/>
            <person name="Calhoun S."/>
            <person name="Haridas S."/>
            <person name="Kuo A."/>
            <person name="Mondo S."/>
            <person name="Pangilinan J."/>
            <person name="Riley R."/>
            <person name="LaButti K."/>
            <person name="Andreopoulos B."/>
            <person name="Lipzen A."/>
            <person name="Chen C."/>
            <person name="Yan M."/>
            <person name="Daum C."/>
            <person name="Ng V."/>
            <person name="Clum A."/>
            <person name="Steindorff A."/>
            <person name="Ohm R.A."/>
            <person name="Martin F."/>
            <person name="Silar P."/>
            <person name="Natvig D.O."/>
            <person name="Lalanne C."/>
            <person name="Gautier V."/>
            <person name="Ament-Velasquez S.L."/>
            <person name="Kruys A."/>
            <person name="Hutchinson M.I."/>
            <person name="Powell A.J."/>
            <person name="Barry K."/>
            <person name="Miller A.N."/>
            <person name="Grigoriev I.V."/>
            <person name="Debuchy R."/>
            <person name="Gladieux P."/>
            <person name="Hiltunen Thoren M."/>
            <person name="Johannesson H."/>
        </authorList>
    </citation>
    <scope>NUCLEOTIDE SEQUENCE</scope>
    <source>
        <strain evidence="2">CBS 315.58</strain>
    </source>
</reference>
<comment type="caution">
    <text evidence="2">The sequence shown here is derived from an EMBL/GenBank/DDBJ whole genome shotgun (WGS) entry which is preliminary data.</text>
</comment>
<name>A0AAN6XJ79_9PEZI</name>
<feature type="transmembrane region" description="Helical" evidence="1">
    <location>
        <begin position="214"/>
        <end position="242"/>
    </location>
</feature>
<dbReference type="Proteomes" id="UP001303160">
    <property type="component" value="Unassembled WGS sequence"/>
</dbReference>
<keyword evidence="1" id="KW-1133">Transmembrane helix</keyword>
<organism evidence="2 3">
    <name type="scientific">Triangularia verruculosa</name>
    <dbReference type="NCBI Taxonomy" id="2587418"/>
    <lineage>
        <taxon>Eukaryota</taxon>
        <taxon>Fungi</taxon>
        <taxon>Dikarya</taxon>
        <taxon>Ascomycota</taxon>
        <taxon>Pezizomycotina</taxon>
        <taxon>Sordariomycetes</taxon>
        <taxon>Sordariomycetidae</taxon>
        <taxon>Sordariales</taxon>
        <taxon>Podosporaceae</taxon>
        <taxon>Triangularia</taxon>
    </lineage>
</organism>
<keyword evidence="3" id="KW-1185">Reference proteome</keyword>
<keyword evidence="1" id="KW-0812">Transmembrane</keyword>
<proteinExistence type="predicted"/>
<accession>A0AAN6XJ79</accession>
<evidence type="ECO:0000256" key="1">
    <source>
        <dbReference type="SAM" id="Phobius"/>
    </source>
</evidence>